<proteinExistence type="predicted"/>
<dbReference type="OrthoDB" id="9884131at2"/>
<sequence length="200" mass="23742">MIDSSKEICPECQRVERYLEIDIKRLFNKLKTYKRRKLSDREQLYICLSLLGEEPLDIAKREYFQYLEQQVKSQHPGFTEKEIQQKVNELIRAKASGIKSFITINLSMPLKEFLSELDKDIDPEAARPSWAKIVYILKANGYKKEVETIQKRGQRKRIVIDYEGRILLKKVVKILEEFEQYLGDVDLTIEDIEQEDEEHE</sequence>
<comment type="caution">
    <text evidence="1">The sequence shown here is derived from an EMBL/GenBank/DDBJ whole genome shotgun (WGS) entry which is preliminary data.</text>
</comment>
<dbReference type="RefSeq" id="WP_073555228.1">
    <property type="nucleotide sequence ID" value="NZ_MRCA01000002.1"/>
</dbReference>
<organism evidence="1 2">
    <name type="scientific">Fischerella major NIES-592</name>
    <dbReference type="NCBI Taxonomy" id="210994"/>
    <lineage>
        <taxon>Bacteria</taxon>
        <taxon>Bacillati</taxon>
        <taxon>Cyanobacteriota</taxon>
        <taxon>Cyanophyceae</taxon>
        <taxon>Nostocales</taxon>
        <taxon>Hapalosiphonaceae</taxon>
        <taxon>Fischerella</taxon>
    </lineage>
</organism>
<reference evidence="1 2" key="1">
    <citation type="submission" date="2016-11" db="EMBL/GenBank/DDBJ databases">
        <title>Draft Genome Sequences of Nine Cyanobacterial Strains from Diverse Habitats.</title>
        <authorList>
            <person name="Zhu T."/>
            <person name="Hou S."/>
            <person name="Lu X."/>
            <person name="Hess W.R."/>
        </authorList>
    </citation>
    <scope>NUCLEOTIDE SEQUENCE [LARGE SCALE GENOMIC DNA]</scope>
    <source>
        <strain evidence="1 2">NIES-592</strain>
    </source>
</reference>
<evidence type="ECO:0000313" key="2">
    <source>
        <dbReference type="Proteomes" id="UP000186391"/>
    </source>
</evidence>
<accession>A0A1U7H3K8</accession>
<protein>
    <submittedName>
        <fullName evidence="1">Uncharacterized protein</fullName>
    </submittedName>
</protein>
<keyword evidence="2" id="KW-1185">Reference proteome</keyword>
<gene>
    <name evidence="1" type="ORF">NIES592_06325</name>
</gene>
<dbReference type="EMBL" id="MRCA01000002">
    <property type="protein sequence ID" value="OKH15691.1"/>
    <property type="molecule type" value="Genomic_DNA"/>
</dbReference>
<name>A0A1U7H3K8_9CYAN</name>
<evidence type="ECO:0000313" key="1">
    <source>
        <dbReference type="EMBL" id="OKH15691.1"/>
    </source>
</evidence>
<dbReference type="AlphaFoldDB" id="A0A1U7H3K8"/>
<dbReference type="Proteomes" id="UP000186391">
    <property type="component" value="Unassembled WGS sequence"/>
</dbReference>